<reference evidence="2" key="1">
    <citation type="submission" date="2023-03" db="EMBL/GenBank/DDBJ databases">
        <title>Chromosome-scale reference genome and RAD-based genetic map of yellow starthistle (Centaurea solstitialis) reveal putative structural variation and QTLs associated with invader traits.</title>
        <authorList>
            <person name="Reatini B."/>
            <person name="Cang F.A."/>
            <person name="Jiang Q."/>
            <person name="Mckibben M.T.W."/>
            <person name="Barker M.S."/>
            <person name="Rieseberg L.H."/>
            <person name="Dlugosch K.M."/>
        </authorList>
    </citation>
    <scope>NUCLEOTIDE SEQUENCE</scope>
    <source>
        <strain evidence="2">CAN-66</strain>
        <tissue evidence="2">Leaf</tissue>
    </source>
</reference>
<evidence type="ECO:0000313" key="2">
    <source>
        <dbReference type="EMBL" id="KAJ9557018.1"/>
    </source>
</evidence>
<organism evidence="2 3">
    <name type="scientific">Centaurea solstitialis</name>
    <name type="common">yellow star-thistle</name>
    <dbReference type="NCBI Taxonomy" id="347529"/>
    <lineage>
        <taxon>Eukaryota</taxon>
        <taxon>Viridiplantae</taxon>
        <taxon>Streptophyta</taxon>
        <taxon>Embryophyta</taxon>
        <taxon>Tracheophyta</taxon>
        <taxon>Spermatophyta</taxon>
        <taxon>Magnoliopsida</taxon>
        <taxon>eudicotyledons</taxon>
        <taxon>Gunneridae</taxon>
        <taxon>Pentapetalae</taxon>
        <taxon>asterids</taxon>
        <taxon>campanulids</taxon>
        <taxon>Asterales</taxon>
        <taxon>Asteraceae</taxon>
        <taxon>Carduoideae</taxon>
        <taxon>Cardueae</taxon>
        <taxon>Centaureinae</taxon>
        <taxon>Centaurea</taxon>
    </lineage>
</organism>
<gene>
    <name evidence="2" type="ORF">OSB04_011632</name>
</gene>
<evidence type="ECO:0000256" key="1">
    <source>
        <dbReference type="SAM" id="MobiDB-lite"/>
    </source>
</evidence>
<accession>A0AA38TUJ0</accession>
<sequence length="161" mass="18356">MDKIKDFNTPGQSKFKVDHKIPWDFIKVYLKVITIITIKANHLNSMQLGNNKHRKVIDTETPKGNKKEDVKAVFVKSEESVKELKTPRIYVMSRLSKKTDKSFQTKLFNPKNFPAPKEVQEPELKPKTTAQTSSSEVKIPAQCAYDGQTMGSNQVENLYGL</sequence>
<keyword evidence="3" id="KW-1185">Reference proteome</keyword>
<proteinExistence type="predicted"/>
<dbReference type="Proteomes" id="UP001172457">
    <property type="component" value="Chromosome 3"/>
</dbReference>
<comment type="caution">
    <text evidence="2">The sequence shown here is derived from an EMBL/GenBank/DDBJ whole genome shotgun (WGS) entry which is preliminary data.</text>
</comment>
<protein>
    <submittedName>
        <fullName evidence="2">Uncharacterized protein</fullName>
    </submittedName>
</protein>
<dbReference type="AlphaFoldDB" id="A0AA38TUJ0"/>
<dbReference type="EMBL" id="JARYMX010000003">
    <property type="protein sequence ID" value="KAJ9557018.1"/>
    <property type="molecule type" value="Genomic_DNA"/>
</dbReference>
<feature type="region of interest" description="Disordered" evidence="1">
    <location>
        <begin position="106"/>
        <end position="137"/>
    </location>
</feature>
<evidence type="ECO:0000313" key="3">
    <source>
        <dbReference type="Proteomes" id="UP001172457"/>
    </source>
</evidence>
<name>A0AA38TUJ0_9ASTR</name>